<accession>A0A1H7JPK9</accession>
<dbReference type="Proteomes" id="UP000186015">
    <property type="component" value="Unassembled WGS sequence"/>
</dbReference>
<dbReference type="OrthoDB" id="1495537at2"/>
<dbReference type="AlphaFoldDB" id="A0A1H7JPK9"/>
<reference evidence="1 2" key="1">
    <citation type="submission" date="2016-10" db="EMBL/GenBank/DDBJ databases">
        <authorList>
            <person name="de Groot N.N."/>
        </authorList>
    </citation>
    <scope>NUCLEOTIDE SEQUENCE [LARGE SCALE GENOMIC DNA]</scope>
    <source>
        <strain evidence="1 2">KH2T6</strain>
    </source>
</reference>
<evidence type="ECO:0000313" key="2">
    <source>
        <dbReference type="Proteomes" id="UP000186015"/>
    </source>
</evidence>
<sequence>MICVNDCRECKHKLPKIEGWLACCEAFPNGQPNDFDYSKVKEITECNNGIGFEPIEDNDKPSE</sequence>
<protein>
    <submittedName>
        <fullName evidence="1">Uncharacterized protein</fullName>
    </submittedName>
</protein>
<gene>
    <name evidence="1" type="ORF">SAMN05216469_105158</name>
</gene>
<evidence type="ECO:0000313" key="1">
    <source>
        <dbReference type="EMBL" id="SEK76581.1"/>
    </source>
</evidence>
<dbReference type="RefSeq" id="WP_074832111.1">
    <property type="nucleotide sequence ID" value="NZ_FOAT01000005.1"/>
</dbReference>
<proteinExistence type="predicted"/>
<dbReference type="EMBL" id="FOAT01000005">
    <property type="protein sequence ID" value="SEK76581.1"/>
    <property type="molecule type" value="Genomic_DNA"/>
</dbReference>
<name>A0A1H7JPK9_RUMAL</name>
<organism evidence="1 2">
    <name type="scientific">Ruminococcus albus</name>
    <dbReference type="NCBI Taxonomy" id="1264"/>
    <lineage>
        <taxon>Bacteria</taxon>
        <taxon>Bacillati</taxon>
        <taxon>Bacillota</taxon>
        <taxon>Clostridia</taxon>
        <taxon>Eubacteriales</taxon>
        <taxon>Oscillospiraceae</taxon>
        <taxon>Ruminococcus</taxon>
    </lineage>
</organism>